<dbReference type="Gene3D" id="2.60.120.10">
    <property type="entry name" value="Jelly Rolls"/>
    <property type="match status" value="1"/>
</dbReference>
<evidence type="ECO:0000313" key="3">
    <source>
        <dbReference type="Proteomes" id="UP001064632"/>
    </source>
</evidence>
<reference evidence="2" key="1">
    <citation type="submission" date="2022-09" db="EMBL/GenBank/DDBJ databases">
        <title>Tahibacter sp. nov., isolated from a fresh water.</title>
        <authorList>
            <person name="Baek J.H."/>
            <person name="Lee J.K."/>
            <person name="Kim J.M."/>
            <person name="Jeon C.O."/>
        </authorList>
    </citation>
    <scope>NUCLEOTIDE SEQUENCE</scope>
    <source>
        <strain evidence="2">W38</strain>
    </source>
</reference>
<dbReference type="EMBL" id="CP104694">
    <property type="protein sequence ID" value="UXI68719.1"/>
    <property type="molecule type" value="Genomic_DNA"/>
</dbReference>
<evidence type="ECO:0000313" key="2">
    <source>
        <dbReference type="EMBL" id="UXI68719.1"/>
    </source>
</evidence>
<dbReference type="RefSeq" id="WP_261695678.1">
    <property type="nucleotide sequence ID" value="NZ_CP104694.1"/>
</dbReference>
<dbReference type="InterPro" id="IPR014710">
    <property type="entry name" value="RmlC-like_jellyroll"/>
</dbReference>
<accession>A0ABY6BFB6</accession>
<organism evidence="2 3">
    <name type="scientific">Tahibacter amnicola</name>
    <dbReference type="NCBI Taxonomy" id="2976241"/>
    <lineage>
        <taxon>Bacteria</taxon>
        <taxon>Pseudomonadati</taxon>
        <taxon>Pseudomonadota</taxon>
        <taxon>Gammaproteobacteria</taxon>
        <taxon>Lysobacterales</taxon>
        <taxon>Rhodanobacteraceae</taxon>
        <taxon>Tahibacter</taxon>
    </lineage>
</organism>
<dbReference type="InterPro" id="IPR025979">
    <property type="entry name" value="ChrR-like_cupin_dom"/>
</dbReference>
<gene>
    <name evidence="2" type="ORF">N4264_03440</name>
</gene>
<proteinExistence type="predicted"/>
<protein>
    <submittedName>
        <fullName evidence="2">Cupin domain-containing protein</fullName>
    </submittedName>
</protein>
<dbReference type="SUPFAM" id="SSF51182">
    <property type="entry name" value="RmlC-like cupins"/>
    <property type="match status" value="1"/>
</dbReference>
<feature type="domain" description="ChrR-like cupin" evidence="1">
    <location>
        <begin position="56"/>
        <end position="152"/>
    </location>
</feature>
<evidence type="ECO:0000259" key="1">
    <source>
        <dbReference type="Pfam" id="PF12973"/>
    </source>
</evidence>
<sequence length="169" mass="18433">MNSHEKDQPALDQDIVLAIADAIAPAAMTPARRMQLRQRIVAAARPAAPPRELMSIVRAEEGQWLSLLPGISIKFLRVDADAGSQSSLWRLEPGATLPSHTHDDDEECVVLEGGVRFGGRDYGRGDFLLARSGLLHEAFTSEQGALLYIRSGLNEHLKALARRSGWLSA</sequence>
<dbReference type="Pfam" id="PF12973">
    <property type="entry name" value="Cupin_7"/>
    <property type="match status" value="1"/>
</dbReference>
<keyword evidence="3" id="KW-1185">Reference proteome</keyword>
<name>A0ABY6BFB6_9GAMM</name>
<dbReference type="Proteomes" id="UP001064632">
    <property type="component" value="Chromosome"/>
</dbReference>
<dbReference type="InterPro" id="IPR011051">
    <property type="entry name" value="RmlC_Cupin_sf"/>
</dbReference>